<evidence type="ECO:0000313" key="9">
    <source>
        <dbReference type="Proteomes" id="UP000627205"/>
    </source>
</evidence>
<dbReference type="EMBL" id="BMDP01000002">
    <property type="protein sequence ID" value="GGI54148.1"/>
    <property type="molecule type" value="Genomic_DNA"/>
</dbReference>
<reference evidence="8" key="1">
    <citation type="journal article" date="2014" name="Int. J. Syst. Evol. Microbiol.">
        <title>Complete genome sequence of Corynebacterium casei LMG S-19264T (=DSM 44701T), isolated from a smear-ripened cheese.</title>
        <authorList>
            <consortium name="US DOE Joint Genome Institute (JGI-PGF)"/>
            <person name="Walter F."/>
            <person name="Albersmeier A."/>
            <person name="Kalinowski J."/>
            <person name="Ruckert C."/>
        </authorList>
    </citation>
    <scope>NUCLEOTIDE SEQUENCE</scope>
    <source>
        <strain evidence="8">CCM 7664</strain>
    </source>
</reference>
<evidence type="ECO:0000313" key="8">
    <source>
        <dbReference type="EMBL" id="GGI54148.1"/>
    </source>
</evidence>
<dbReference type="PANTHER" id="PTHR22726:SF1">
    <property type="entry name" value="METALLOENDOPEPTIDASE OMA1, MITOCHONDRIAL"/>
    <property type="match status" value="1"/>
</dbReference>
<dbReference type="AlphaFoldDB" id="A0A8J3F5X8"/>
<keyword evidence="4" id="KW-0378">Hydrolase</keyword>
<evidence type="ECO:0000259" key="7">
    <source>
        <dbReference type="Pfam" id="PF01435"/>
    </source>
</evidence>
<evidence type="ECO:0000256" key="5">
    <source>
        <dbReference type="ARBA" id="ARBA00022833"/>
    </source>
</evidence>
<keyword evidence="3" id="KW-0479">Metal-binding</keyword>
<accession>A0A8J3F5X8</accession>
<evidence type="ECO:0000256" key="4">
    <source>
        <dbReference type="ARBA" id="ARBA00022801"/>
    </source>
</evidence>
<dbReference type="InterPro" id="IPR001915">
    <property type="entry name" value="Peptidase_M48"/>
</dbReference>
<comment type="caution">
    <text evidence="8">The sequence shown here is derived from an EMBL/GenBank/DDBJ whole genome shotgun (WGS) entry which is preliminary data.</text>
</comment>
<keyword evidence="9" id="KW-1185">Reference proteome</keyword>
<organism evidence="8 9">
    <name type="scientific">Oxalicibacterium solurbis</name>
    <dbReference type="NCBI Taxonomy" id="69280"/>
    <lineage>
        <taxon>Bacteria</taxon>
        <taxon>Pseudomonadati</taxon>
        <taxon>Pseudomonadota</taxon>
        <taxon>Betaproteobacteria</taxon>
        <taxon>Burkholderiales</taxon>
        <taxon>Oxalobacteraceae</taxon>
        <taxon>Oxalicibacterium</taxon>
    </lineage>
</organism>
<dbReference type="CDD" id="cd07333">
    <property type="entry name" value="M48C_bepA_like"/>
    <property type="match status" value="1"/>
</dbReference>
<name>A0A8J3F5X8_9BURK</name>
<keyword evidence="6" id="KW-0482">Metalloprotease</keyword>
<dbReference type="Proteomes" id="UP000627205">
    <property type="component" value="Unassembled WGS sequence"/>
</dbReference>
<evidence type="ECO:0000256" key="2">
    <source>
        <dbReference type="ARBA" id="ARBA00022670"/>
    </source>
</evidence>
<evidence type="ECO:0000256" key="6">
    <source>
        <dbReference type="ARBA" id="ARBA00023049"/>
    </source>
</evidence>
<keyword evidence="2" id="KW-0645">Protease</keyword>
<dbReference type="InterPro" id="IPR051156">
    <property type="entry name" value="Mito/Outer_Membr_Metalloprot"/>
</dbReference>
<comment type="cofactor">
    <cofactor evidence="1">
        <name>Zn(2+)</name>
        <dbReference type="ChEBI" id="CHEBI:29105"/>
    </cofactor>
</comment>
<keyword evidence="5" id="KW-0862">Zinc</keyword>
<feature type="domain" description="Peptidase M48" evidence="7">
    <location>
        <begin position="76"/>
        <end position="242"/>
    </location>
</feature>
<dbReference type="GO" id="GO:0004222">
    <property type="term" value="F:metalloendopeptidase activity"/>
    <property type="evidence" value="ECO:0007669"/>
    <property type="project" value="InterPro"/>
</dbReference>
<dbReference type="SUPFAM" id="SSF48452">
    <property type="entry name" value="TPR-like"/>
    <property type="match status" value="1"/>
</dbReference>
<dbReference type="Gene3D" id="3.30.2010.10">
    <property type="entry name" value="Metalloproteases ('zincins'), catalytic domain"/>
    <property type="match status" value="1"/>
</dbReference>
<proteinExistence type="predicted"/>
<gene>
    <name evidence="8" type="ORF">GCM10011430_13220</name>
</gene>
<evidence type="ECO:0000256" key="3">
    <source>
        <dbReference type="ARBA" id="ARBA00022723"/>
    </source>
</evidence>
<dbReference type="Pfam" id="PF01435">
    <property type="entry name" value="Peptidase_M48"/>
    <property type="match status" value="1"/>
</dbReference>
<dbReference type="InterPro" id="IPR011990">
    <property type="entry name" value="TPR-like_helical_dom_sf"/>
</dbReference>
<dbReference type="RefSeq" id="WP_229724045.1">
    <property type="nucleotide sequence ID" value="NZ_BMDP01000002.1"/>
</dbReference>
<evidence type="ECO:0000256" key="1">
    <source>
        <dbReference type="ARBA" id="ARBA00001947"/>
    </source>
</evidence>
<dbReference type="GO" id="GO:0016020">
    <property type="term" value="C:membrane"/>
    <property type="evidence" value="ECO:0007669"/>
    <property type="project" value="TreeGrafter"/>
</dbReference>
<dbReference type="Gene3D" id="1.25.40.10">
    <property type="entry name" value="Tetratricopeptide repeat domain"/>
    <property type="match status" value="1"/>
</dbReference>
<dbReference type="GO" id="GO:0046872">
    <property type="term" value="F:metal ion binding"/>
    <property type="evidence" value="ECO:0007669"/>
    <property type="project" value="UniProtKB-KW"/>
</dbReference>
<protein>
    <recommendedName>
        <fullName evidence="7">Peptidase M48 domain-containing protein</fullName>
    </recommendedName>
</protein>
<dbReference type="GO" id="GO:0051603">
    <property type="term" value="P:proteolysis involved in protein catabolic process"/>
    <property type="evidence" value="ECO:0007669"/>
    <property type="project" value="TreeGrafter"/>
</dbReference>
<reference evidence="8" key="2">
    <citation type="submission" date="2020-09" db="EMBL/GenBank/DDBJ databases">
        <authorList>
            <person name="Sun Q."/>
            <person name="Sedlacek I."/>
        </authorList>
    </citation>
    <scope>NUCLEOTIDE SEQUENCE</scope>
    <source>
        <strain evidence="8">CCM 7664</strain>
    </source>
</reference>
<sequence length="481" mass="52965">MQAVPSPAQGLPSLGDTEREELSPIMERKLGEQIMHQLRRDRDYMDDAPVQEYLNNLGATLLAVRPDARGEAQYDFFFFAVRDPVLNAFALPGGFIGVHSGLILAAQSESELASVMSHEIGHVAQRHIARMIGKQKQDALIPLASLLLGALAATASPDAGMAVIAGGQGLAIQRQLNFSRDAEREADRVGLDIMRDAGFETAGMINFFGRLQKASRGYNDSAPAYLRTHPLTTERIADIEARTRDLRYRQHADSLDFSIVRARVRVLQNPSTQGLIDAEGAFKRQLQQRTRPEVIAANYGLAFVALRQGNAARAQTYLDQARAVLKSGAPSKAHDAMLTSLAIDIRLAAKQYPEALTEADAARKQFPLSRGIAIQYADALFAAERYDEAASFLRDQVSLYRSEPKLYDRLAKVYAAQNKNALQHMALAEAYALRGGLSAALDQLGIARRSSDATFYDQSIIDARERELKAQRLEELNQEKG</sequence>
<dbReference type="PANTHER" id="PTHR22726">
    <property type="entry name" value="METALLOENDOPEPTIDASE OMA1"/>
    <property type="match status" value="1"/>
</dbReference>